<reference evidence="1" key="1">
    <citation type="submission" date="2023-06" db="EMBL/GenBank/DDBJ databases">
        <title>Genome-scale phylogeny and comparative genomics of the fungal order Sordariales.</title>
        <authorList>
            <consortium name="Lawrence Berkeley National Laboratory"/>
            <person name="Hensen N."/>
            <person name="Bonometti L."/>
            <person name="Westerberg I."/>
            <person name="Brannstrom I.O."/>
            <person name="Guillou S."/>
            <person name="Cros-Aarteil S."/>
            <person name="Calhoun S."/>
            <person name="Haridas S."/>
            <person name="Kuo A."/>
            <person name="Mondo S."/>
            <person name="Pangilinan J."/>
            <person name="Riley R."/>
            <person name="Labutti K."/>
            <person name="Andreopoulos B."/>
            <person name="Lipzen A."/>
            <person name="Chen C."/>
            <person name="Yanf M."/>
            <person name="Daum C."/>
            <person name="Ng V."/>
            <person name="Clum A."/>
            <person name="Steindorff A."/>
            <person name="Ohm R."/>
            <person name="Martin F."/>
            <person name="Silar P."/>
            <person name="Natvig D."/>
            <person name="Lalanne C."/>
            <person name="Gautier V."/>
            <person name="Ament-Velasquez S.L."/>
            <person name="Kruys A."/>
            <person name="Hutchinson M.I."/>
            <person name="Powell A.J."/>
            <person name="Barry K."/>
            <person name="Miller A.N."/>
            <person name="Grigoriev I.V."/>
            <person name="Debuchy R."/>
            <person name="Gladieux P."/>
            <person name="Thoren M.H."/>
            <person name="Johannesson H."/>
        </authorList>
    </citation>
    <scope>NUCLEOTIDE SEQUENCE</scope>
    <source>
        <strain evidence="1">CBS 606.72</strain>
    </source>
</reference>
<comment type="caution">
    <text evidence="1">The sequence shown here is derived from an EMBL/GenBank/DDBJ whole genome shotgun (WGS) entry which is preliminary data.</text>
</comment>
<organism evidence="1 2">
    <name type="scientific">Immersiella caudata</name>
    <dbReference type="NCBI Taxonomy" id="314043"/>
    <lineage>
        <taxon>Eukaryota</taxon>
        <taxon>Fungi</taxon>
        <taxon>Dikarya</taxon>
        <taxon>Ascomycota</taxon>
        <taxon>Pezizomycotina</taxon>
        <taxon>Sordariomycetes</taxon>
        <taxon>Sordariomycetidae</taxon>
        <taxon>Sordariales</taxon>
        <taxon>Lasiosphaeriaceae</taxon>
        <taxon>Immersiella</taxon>
    </lineage>
</organism>
<gene>
    <name evidence="1" type="ORF">B0T14DRAFT_572170</name>
</gene>
<evidence type="ECO:0000313" key="2">
    <source>
        <dbReference type="Proteomes" id="UP001175000"/>
    </source>
</evidence>
<sequence length="276" mass="31036">MPRVCAPEQPLNQPAQPTVPIASKPTLLTLPVEILITIVEMMAEKWAADNMLPMRLACRHINRAVLPLVANIFFEYCTVRLPGNRLEFLAAHISRNPVFGSVVKTLIIMMQAISEVEEKEMSKHPLASLSSGDAAMRIEHAIRSFPNLQTIVVVPGTDEVVSSQAEWTELDRRQFYHHILSATVMALARSNDPLELRIDWDWPPSEPPFMFGPSLALLDYVEAHPLRTKRFVLAIYRETHADFGDDDYEEPESSAASLVSFINMFAGVEHLHLDLS</sequence>
<dbReference type="Proteomes" id="UP001175000">
    <property type="component" value="Unassembled WGS sequence"/>
</dbReference>
<accession>A0AA39U2B4</accession>
<proteinExistence type="predicted"/>
<name>A0AA39U2B4_9PEZI</name>
<evidence type="ECO:0000313" key="1">
    <source>
        <dbReference type="EMBL" id="KAK0609480.1"/>
    </source>
</evidence>
<protein>
    <submittedName>
        <fullName evidence="1">Uncharacterized protein</fullName>
    </submittedName>
</protein>
<dbReference type="EMBL" id="JAULSU010000008">
    <property type="protein sequence ID" value="KAK0609480.1"/>
    <property type="molecule type" value="Genomic_DNA"/>
</dbReference>
<dbReference type="AlphaFoldDB" id="A0AA39U2B4"/>
<keyword evidence="2" id="KW-1185">Reference proteome</keyword>